<dbReference type="EMBL" id="JAGGJA010000001">
    <property type="protein sequence ID" value="MCW9705630.1"/>
    <property type="molecule type" value="Genomic_DNA"/>
</dbReference>
<evidence type="ECO:0000313" key="2">
    <source>
        <dbReference type="Proteomes" id="UP001207918"/>
    </source>
</evidence>
<dbReference type="RefSeq" id="WP_265764294.1">
    <property type="nucleotide sequence ID" value="NZ_JAGGJA010000001.1"/>
</dbReference>
<evidence type="ECO:0000313" key="1">
    <source>
        <dbReference type="EMBL" id="MCW9705630.1"/>
    </source>
</evidence>
<proteinExistence type="predicted"/>
<keyword evidence="2" id="KW-1185">Reference proteome</keyword>
<accession>A0ABT3PI75</accession>
<dbReference type="Proteomes" id="UP001207918">
    <property type="component" value="Unassembled WGS sequence"/>
</dbReference>
<protein>
    <recommendedName>
        <fullName evidence="3">KTSC domain-containing protein</fullName>
    </recommendedName>
</protein>
<sequence length="67" mass="8128">MVDSYKLGSIEVEITETDHPNKLQVVCNDGTYRSEFTVRKYEYKNYRRHMNQRIKNAYKEQHNAEEE</sequence>
<name>A0ABT3PI75_9BACT</name>
<comment type="caution">
    <text evidence="1">The sequence shown here is derived from an EMBL/GenBank/DDBJ whole genome shotgun (WGS) entry which is preliminary data.</text>
</comment>
<organism evidence="1 2">
    <name type="scientific">Fodinibius salsisoli</name>
    <dbReference type="NCBI Taxonomy" id="2820877"/>
    <lineage>
        <taxon>Bacteria</taxon>
        <taxon>Pseudomonadati</taxon>
        <taxon>Balneolota</taxon>
        <taxon>Balneolia</taxon>
        <taxon>Balneolales</taxon>
        <taxon>Balneolaceae</taxon>
        <taxon>Fodinibius</taxon>
    </lineage>
</organism>
<evidence type="ECO:0008006" key="3">
    <source>
        <dbReference type="Google" id="ProtNLM"/>
    </source>
</evidence>
<gene>
    <name evidence="1" type="ORF">J6I44_02125</name>
</gene>
<reference evidence="1 2" key="1">
    <citation type="submission" date="2021-03" db="EMBL/GenBank/DDBJ databases">
        <title>Aliifodinibius sp. nov., a new bacterium isolated from saline soil.</title>
        <authorList>
            <person name="Galisteo C."/>
            <person name="De La Haba R."/>
            <person name="Sanchez-Porro C."/>
            <person name="Ventosa A."/>
        </authorList>
    </citation>
    <scope>NUCLEOTIDE SEQUENCE [LARGE SCALE GENOMIC DNA]</scope>
    <source>
        <strain evidence="1 2">1BSP15-2V2</strain>
    </source>
</reference>